<protein>
    <submittedName>
        <fullName evidence="2">Uncharacterized protein</fullName>
    </submittedName>
</protein>
<keyword evidence="3" id="KW-1185">Reference proteome</keyword>
<name>A0ABU0MDP6_9PROT</name>
<keyword evidence="1" id="KW-0812">Transmembrane</keyword>
<dbReference type="Proteomes" id="UP001244552">
    <property type="component" value="Unassembled WGS sequence"/>
</dbReference>
<evidence type="ECO:0000313" key="2">
    <source>
        <dbReference type="EMBL" id="MDQ0531551.1"/>
    </source>
</evidence>
<keyword evidence="1" id="KW-0472">Membrane</keyword>
<sequence>MIGLESILVGFIVAAAFLWVAWSILLPASVRVRLRRLAGHPPEAQSRASSGCAGGCCGCDAAGRRPLRSHVTPEGGSDGRCAG</sequence>
<proteinExistence type="predicted"/>
<accession>A0ABU0MDP6</accession>
<reference evidence="2 3" key="1">
    <citation type="submission" date="2023-07" db="EMBL/GenBank/DDBJ databases">
        <title>Genomic Encyclopedia of Type Strains, Phase IV (KMG-IV): sequencing the most valuable type-strain genomes for metagenomic binning, comparative biology and taxonomic classification.</title>
        <authorList>
            <person name="Goeker M."/>
        </authorList>
    </citation>
    <scope>NUCLEOTIDE SEQUENCE [LARGE SCALE GENOMIC DNA]</scope>
    <source>
        <strain evidence="2 3">DSM 19922</strain>
    </source>
</reference>
<organism evidence="2 3">
    <name type="scientific">Azospirillum picis</name>
    <dbReference type="NCBI Taxonomy" id="488438"/>
    <lineage>
        <taxon>Bacteria</taxon>
        <taxon>Pseudomonadati</taxon>
        <taxon>Pseudomonadota</taxon>
        <taxon>Alphaproteobacteria</taxon>
        <taxon>Rhodospirillales</taxon>
        <taxon>Azospirillaceae</taxon>
        <taxon>Azospirillum</taxon>
    </lineage>
</organism>
<keyword evidence="1" id="KW-1133">Transmembrane helix</keyword>
<evidence type="ECO:0000256" key="1">
    <source>
        <dbReference type="SAM" id="Phobius"/>
    </source>
</evidence>
<evidence type="ECO:0000313" key="3">
    <source>
        <dbReference type="Proteomes" id="UP001244552"/>
    </source>
</evidence>
<feature type="transmembrane region" description="Helical" evidence="1">
    <location>
        <begin position="6"/>
        <end position="26"/>
    </location>
</feature>
<comment type="caution">
    <text evidence="2">The sequence shown here is derived from an EMBL/GenBank/DDBJ whole genome shotgun (WGS) entry which is preliminary data.</text>
</comment>
<dbReference type="EMBL" id="JAUSVU010000001">
    <property type="protein sequence ID" value="MDQ0531551.1"/>
    <property type="molecule type" value="Genomic_DNA"/>
</dbReference>
<gene>
    <name evidence="2" type="ORF">QO018_000383</name>
</gene>
<dbReference type="RefSeq" id="WP_209977672.1">
    <property type="nucleotide sequence ID" value="NZ_JAGINO010000001.1"/>
</dbReference>